<evidence type="ECO:0000256" key="8">
    <source>
        <dbReference type="SAM" id="MobiDB-lite"/>
    </source>
</evidence>
<name>A0A835FY07_9POAL</name>
<evidence type="ECO:0000256" key="2">
    <source>
        <dbReference type="ARBA" id="ARBA00022677"/>
    </source>
</evidence>
<dbReference type="PROSITE" id="PS00811">
    <property type="entry name" value="OLEOSINS"/>
    <property type="match status" value="1"/>
</dbReference>
<evidence type="ECO:0000313" key="11">
    <source>
        <dbReference type="Proteomes" id="UP000636709"/>
    </source>
</evidence>
<keyword evidence="6 9" id="KW-0472">Membrane</keyword>
<sequence>MATIGRRGACAAPPLAIGFGSTEEGIWLCCLPPSSLACWCRRRADALSPSLSLSPPPPPQTQDGLDWRGGKTTGGQHESTATTCTWPQLRHRCFHAERTPRHVPHHLDRESMAAVGEHYMRGLYGDDDYDRRHEQQEESAPAAVAKALAAGTAAFSMLLLSGLALTATVLALIVATPLLVIFSPVLVPAAITVALLTAGFVSSGGFGAAAVGVLAWMYRSLQQTQSSSKHDAKDWAQHRREQARGH</sequence>
<dbReference type="Proteomes" id="UP000636709">
    <property type="component" value="Unassembled WGS sequence"/>
</dbReference>
<dbReference type="GO" id="GO:0048608">
    <property type="term" value="P:reproductive structure development"/>
    <property type="evidence" value="ECO:0007669"/>
    <property type="project" value="UniProtKB-ARBA"/>
</dbReference>
<evidence type="ECO:0000256" key="7">
    <source>
        <dbReference type="RuleBase" id="RU000540"/>
    </source>
</evidence>
<evidence type="ECO:0000313" key="10">
    <source>
        <dbReference type="EMBL" id="KAF8780293.1"/>
    </source>
</evidence>
<proteinExistence type="inferred from homology"/>
<dbReference type="InterPro" id="IPR000136">
    <property type="entry name" value="Oleosin"/>
</dbReference>
<comment type="subcellular location">
    <subcellularLocation>
        <location evidence="7">Lipid droplet</location>
    </subcellularLocation>
    <subcellularLocation>
        <location evidence="7">Membrane</location>
        <topology evidence="7">Multi-pass membrane protein</topology>
    </subcellularLocation>
</comment>
<dbReference type="GO" id="GO:0009791">
    <property type="term" value="P:post-embryonic development"/>
    <property type="evidence" value="ECO:0007669"/>
    <property type="project" value="UniProtKB-ARBA"/>
</dbReference>
<evidence type="ECO:0000256" key="3">
    <source>
        <dbReference type="ARBA" id="ARBA00022692"/>
    </source>
</evidence>
<dbReference type="GO" id="GO:0016020">
    <property type="term" value="C:membrane"/>
    <property type="evidence" value="ECO:0007669"/>
    <property type="project" value="UniProtKB-SubCell"/>
</dbReference>
<feature type="transmembrane region" description="Helical" evidence="9">
    <location>
        <begin position="189"/>
        <end position="218"/>
    </location>
</feature>
<evidence type="ECO:0000256" key="4">
    <source>
        <dbReference type="ARBA" id="ARBA00022989"/>
    </source>
</evidence>
<dbReference type="Pfam" id="PF01277">
    <property type="entry name" value="Oleosin"/>
    <property type="match status" value="1"/>
</dbReference>
<dbReference type="AlphaFoldDB" id="A0A835FY07"/>
<evidence type="ECO:0000256" key="6">
    <source>
        <dbReference type="ARBA" id="ARBA00023136"/>
    </source>
</evidence>
<dbReference type="PANTHER" id="PTHR33203">
    <property type="entry name" value="OLEOSIN"/>
    <property type="match status" value="1"/>
</dbReference>
<keyword evidence="11" id="KW-1185">Reference proteome</keyword>
<protein>
    <recommendedName>
        <fullName evidence="7">Oleosin</fullName>
    </recommendedName>
</protein>
<evidence type="ECO:0000256" key="5">
    <source>
        <dbReference type="ARBA" id="ARBA00022990"/>
    </source>
</evidence>
<dbReference type="GO" id="GO:0012511">
    <property type="term" value="C:monolayer-surrounded lipid storage body"/>
    <property type="evidence" value="ECO:0007669"/>
    <property type="project" value="InterPro"/>
</dbReference>
<feature type="transmembrane region" description="Helical" evidence="9">
    <location>
        <begin position="158"/>
        <end position="183"/>
    </location>
</feature>
<keyword evidence="2 7" id="KW-0551">Lipid droplet</keyword>
<feature type="region of interest" description="Disordered" evidence="8">
    <location>
        <begin position="48"/>
        <end position="81"/>
    </location>
</feature>
<comment type="caution">
    <text evidence="10">The sequence shown here is derived from an EMBL/GenBank/DDBJ whole genome shotgun (WGS) entry which is preliminary data.</text>
</comment>
<keyword evidence="4 9" id="KW-1133">Transmembrane helix</keyword>
<reference evidence="10" key="1">
    <citation type="submission" date="2020-07" db="EMBL/GenBank/DDBJ databases">
        <title>Genome sequence and genetic diversity analysis of an under-domesticated orphan crop, white fonio (Digitaria exilis).</title>
        <authorList>
            <person name="Bennetzen J.L."/>
            <person name="Chen S."/>
            <person name="Ma X."/>
            <person name="Wang X."/>
            <person name="Yssel A.E.J."/>
            <person name="Chaluvadi S.R."/>
            <person name="Johnson M."/>
            <person name="Gangashetty P."/>
            <person name="Hamidou F."/>
            <person name="Sanogo M.D."/>
            <person name="Zwaenepoel A."/>
            <person name="Wallace J."/>
            <person name="Van De Peer Y."/>
            <person name="Van Deynze A."/>
        </authorList>
    </citation>
    <scope>NUCLEOTIDE SEQUENCE</scope>
    <source>
        <tissue evidence="10">Leaves</tissue>
    </source>
</reference>
<organism evidence="10 11">
    <name type="scientific">Digitaria exilis</name>
    <dbReference type="NCBI Taxonomy" id="1010633"/>
    <lineage>
        <taxon>Eukaryota</taxon>
        <taxon>Viridiplantae</taxon>
        <taxon>Streptophyta</taxon>
        <taxon>Embryophyta</taxon>
        <taxon>Tracheophyta</taxon>
        <taxon>Spermatophyta</taxon>
        <taxon>Magnoliopsida</taxon>
        <taxon>Liliopsida</taxon>
        <taxon>Poales</taxon>
        <taxon>Poaceae</taxon>
        <taxon>PACMAD clade</taxon>
        <taxon>Panicoideae</taxon>
        <taxon>Panicodae</taxon>
        <taxon>Paniceae</taxon>
        <taxon>Anthephorinae</taxon>
        <taxon>Digitaria</taxon>
    </lineage>
</organism>
<keyword evidence="3 9" id="KW-0812">Transmembrane</keyword>
<evidence type="ECO:0000256" key="1">
    <source>
        <dbReference type="ARBA" id="ARBA00010858"/>
    </source>
</evidence>
<gene>
    <name evidence="10" type="ORF">HU200_001971</name>
</gene>
<keyword evidence="5" id="KW-0007">Acetylation</keyword>
<dbReference type="GO" id="GO:0019915">
    <property type="term" value="P:lipid storage"/>
    <property type="evidence" value="ECO:0007669"/>
    <property type="project" value="TreeGrafter"/>
</dbReference>
<comment type="similarity">
    <text evidence="1 7">Belongs to the oleosin family.</text>
</comment>
<dbReference type="OrthoDB" id="690239at2759"/>
<dbReference type="EMBL" id="JACEFO010000144">
    <property type="protein sequence ID" value="KAF8780293.1"/>
    <property type="molecule type" value="Genomic_DNA"/>
</dbReference>
<accession>A0A835FY07</accession>
<dbReference type="PANTHER" id="PTHR33203:SF1">
    <property type="entry name" value="OLEOSIN"/>
    <property type="match status" value="1"/>
</dbReference>
<evidence type="ECO:0000256" key="9">
    <source>
        <dbReference type="SAM" id="Phobius"/>
    </source>
</evidence>